<dbReference type="EMBL" id="LDUG01000019">
    <property type="protein sequence ID" value="KVW96739.1"/>
    <property type="molecule type" value="Genomic_DNA"/>
</dbReference>
<dbReference type="PATRIC" id="fig|36861.3.peg.931"/>
<dbReference type="Pfam" id="PF07589">
    <property type="entry name" value="PEP-CTERM"/>
    <property type="match status" value="1"/>
</dbReference>
<reference evidence="2 3" key="1">
    <citation type="journal article" date="2015" name="Appl. Environ. Microbiol.">
        <title>Aerobic and Anaerobic Thiosulfate Oxidation by a Cold-Adapted, Subglacial Chemoautotroph.</title>
        <authorList>
            <person name="Harrold Z.R."/>
            <person name="Skidmore M.L."/>
            <person name="Hamilton T.L."/>
            <person name="Desch L."/>
            <person name="Amada K."/>
            <person name="van Gelder W."/>
            <person name="Glover K."/>
            <person name="Roden E.E."/>
            <person name="Boyd E.S."/>
        </authorList>
    </citation>
    <scope>NUCLEOTIDE SEQUENCE [LARGE SCALE GENOMIC DNA]</scope>
    <source>
        <strain evidence="2 3">RG</strain>
    </source>
</reference>
<feature type="domain" description="Ice-binding protein C-terminal" evidence="1">
    <location>
        <begin position="83"/>
        <end position="104"/>
    </location>
</feature>
<dbReference type="Proteomes" id="UP000064243">
    <property type="component" value="Unassembled WGS sequence"/>
</dbReference>
<dbReference type="NCBIfam" id="TIGR02595">
    <property type="entry name" value="PEP_CTERM"/>
    <property type="match status" value="1"/>
</dbReference>
<proteinExistence type="predicted"/>
<protein>
    <recommendedName>
        <fullName evidence="1">Ice-binding protein C-terminal domain-containing protein</fullName>
    </recommendedName>
</protein>
<dbReference type="OrthoDB" id="8752887at2"/>
<dbReference type="RefSeq" id="WP_059754057.1">
    <property type="nucleotide sequence ID" value="NZ_LDUG01000019.1"/>
</dbReference>
<keyword evidence="3" id="KW-1185">Reference proteome</keyword>
<comment type="caution">
    <text evidence="2">The sequence shown here is derived from an EMBL/GenBank/DDBJ whole genome shotgun (WGS) entry which is preliminary data.</text>
</comment>
<evidence type="ECO:0000313" key="2">
    <source>
        <dbReference type="EMBL" id="KVW96739.1"/>
    </source>
</evidence>
<name>A0A125BCW2_THIDE</name>
<gene>
    <name evidence="2" type="ORF">ABW22_07275</name>
</gene>
<dbReference type="AlphaFoldDB" id="A0A125BCW2"/>
<evidence type="ECO:0000313" key="3">
    <source>
        <dbReference type="Proteomes" id="UP000064243"/>
    </source>
</evidence>
<accession>A0A125BCW2</accession>
<organism evidence="2 3">
    <name type="scientific">Thiobacillus denitrificans</name>
    <dbReference type="NCBI Taxonomy" id="36861"/>
    <lineage>
        <taxon>Bacteria</taxon>
        <taxon>Pseudomonadati</taxon>
        <taxon>Pseudomonadota</taxon>
        <taxon>Betaproteobacteria</taxon>
        <taxon>Nitrosomonadales</taxon>
        <taxon>Thiobacillaceae</taxon>
        <taxon>Thiobacillus</taxon>
    </lineage>
</organism>
<sequence length="109" mass="11352">MFGFDIGTYNASLISIDVLTNMGTYNYPNLAIANSAAGLLEFRGFIASAGEYFTGFRITADNGPGNLPGITDVRVGNSGVNNVPEPSTLALLGLSLAGLAASRRRGFFA</sequence>
<evidence type="ECO:0000259" key="1">
    <source>
        <dbReference type="Pfam" id="PF07589"/>
    </source>
</evidence>
<dbReference type="InterPro" id="IPR013424">
    <property type="entry name" value="Ice-binding_C"/>
</dbReference>